<dbReference type="GO" id="GO:0045892">
    <property type="term" value="P:negative regulation of DNA-templated transcription"/>
    <property type="evidence" value="ECO:0007669"/>
    <property type="project" value="TreeGrafter"/>
</dbReference>
<feature type="binding site" evidence="11">
    <location>
        <position position="88"/>
    </location>
    <ligand>
        <name>Zn(2+)</name>
        <dbReference type="ChEBI" id="CHEBI:29105"/>
    </ligand>
</feature>
<dbReference type="Gene3D" id="1.10.10.10">
    <property type="entry name" value="Winged helix-like DNA-binding domain superfamily/Winged helix DNA-binding domain"/>
    <property type="match status" value="1"/>
</dbReference>
<dbReference type="InterPro" id="IPR002481">
    <property type="entry name" value="FUR"/>
</dbReference>
<comment type="subcellular location">
    <subcellularLocation>
        <location evidence="1">Cytoplasm</location>
    </subcellularLocation>
</comment>
<protein>
    <submittedName>
        <fullName evidence="13">Transcriptional repressor</fullName>
    </submittedName>
</protein>
<evidence type="ECO:0000256" key="7">
    <source>
        <dbReference type="ARBA" id="ARBA00023004"/>
    </source>
</evidence>
<comment type="cofactor">
    <cofactor evidence="11">
        <name>Zn(2+)</name>
        <dbReference type="ChEBI" id="CHEBI:29105"/>
    </cofactor>
    <text evidence="11">Binds 1 zinc ion per subunit.</text>
</comment>
<keyword evidence="7 12" id="KW-0408">Iron</keyword>
<dbReference type="InterPro" id="IPR036388">
    <property type="entry name" value="WH-like_DNA-bd_sf"/>
</dbReference>
<evidence type="ECO:0000313" key="14">
    <source>
        <dbReference type="Proteomes" id="UP000291469"/>
    </source>
</evidence>
<dbReference type="InterPro" id="IPR043135">
    <property type="entry name" value="Fur_C"/>
</dbReference>
<keyword evidence="14" id="KW-1185">Reference proteome</keyword>
<accession>A0A411YLN6</accession>
<evidence type="ECO:0000256" key="8">
    <source>
        <dbReference type="ARBA" id="ARBA00023015"/>
    </source>
</evidence>
<feature type="binding site" evidence="11">
    <location>
        <position position="91"/>
    </location>
    <ligand>
        <name>Zn(2+)</name>
        <dbReference type="ChEBI" id="CHEBI:29105"/>
    </ligand>
</feature>
<gene>
    <name evidence="13" type="ORF">ER308_16785</name>
</gene>
<keyword evidence="6 11" id="KW-0862">Zinc</keyword>
<evidence type="ECO:0000256" key="1">
    <source>
        <dbReference type="ARBA" id="ARBA00004496"/>
    </source>
</evidence>
<comment type="cofactor">
    <cofactor evidence="12">
        <name>Mn(2+)</name>
        <dbReference type="ChEBI" id="CHEBI:29035"/>
    </cofactor>
    <cofactor evidence="12">
        <name>Fe(2+)</name>
        <dbReference type="ChEBI" id="CHEBI:29033"/>
    </cofactor>
    <text evidence="12">Binds 1 Mn(2+) or Fe(2+) ion per subunit.</text>
</comment>
<evidence type="ECO:0000256" key="2">
    <source>
        <dbReference type="ARBA" id="ARBA00007957"/>
    </source>
</evidence>
<dbReference type="GO" id="GO:0008270">
    <property type="term" value="F:zinc ion binding"/>
    <property type="evidence" value="ECO:0007669"/>
    <property type="project" value="TreeGrafter"/>
</dbReference>
<keyword evidence="4" id="KW-0678">Repressor</keyword>
<feature type="binding site" evidence="11">
    <location>
        <position position="131"/>
    </location>
    <ligand>
        <name>Zn(2+)</name>
        <dbReference type="ChEBI" id="CHEBI:29105"/>
    </ligand>
</feature>
<dbReference type="InterPro" id="IPR036390">
    <property type="entry name" value="WH_DNA-bd_sf"/>
</dbReference>
<proteinExistence type="inferred from homology"/>
<evidence type="ECO:0000256" key="6">
    <source>
        <dbReference type="ARBA" id="ARBA00022833"/>
    </source>
</evidence>
<dbReference type="Proteomes" id="UP000291469">
    <property type="component" value="Chromosome"/>
</dbReference>
<dbReference type="GO" id="GO:1900376">
    <property type="term" value="P:regulation of secondary metabolite biosynthetic process"/>
    <property type="evidence" value="ECO:0007669"/>
    <property type="project" value="TreeGrafter"/>
</dbReference>
<reference evidence="13 14" key="1">
    <citation type="submission" date="2019-01" db="EMBL/GenBank/DDBJ databases">
        <title>Egibacter rhizosphaerae EGI 80759T.</title>
        <authorList>
            <person name="Chen D.-D."/>
            <person name="Tian Y."/>
            <person name="Jiao J.-Y."/>
            <person name="Zhang X.-T."/>
            <person name="Zhang Y.-G."/>
            <person name="Zhang Y."/>
            <person name="Xiao M."/>
            <person name="Shu W.-S."/>
            <person name="Li W.-J."/>
        </authorList>
    </citation>
    <scope>NUCLEOTIDE SEQUENCE [LARGE SCALE GENOMIC DNA]</scope>
    <source>
        <strain evidence="13 14">EGI 80759</strain>
    </source>
</reference>
<evidence type="ECO:0000256" key="11">
    <source>
        <dbReference type="PIRSR" id="PIRSR602481-1"/>
    </source>
</evidence>
<keyword evidence="5 11" id="KW-0479">Metal-binding</keyword>
<dbReference type="GO" id="GO:0003700">
    <property type="term" value="F:DNA-binding transcription factor activity"/>
    <property type="evidence" value="ECO:0007669"/>
    <property type="project" value="InterPro"/>
</dbReference>
<keyword evidence="8" id="KW-0805">Transcription regulation</keyword>
<dbReference type="KEGG" id="erz:ER308_16785"/>
<dbReference type="OrthoDB" id="5242893at2"/>
<evidence type="ECO:0000256" key="10">
    <source>
        <dbReference type="ARBA" id="ARBA00023163"/>
    </source>
</evidence>
<evidence type="ECO:0000256" key="4">
    <source>
        <dbReference type="ARBA" id="ARBA00022491"/>
    </source>
</evidence>
<evidence type="ECO:0000256" key="12">
    <source>
        <dbReference type="PIRSR" id="PIRSR602481-2"/>
    </source>
</evidence>
<comment type="similarity">
    <text evidence="2">Belongs to the Fur family.</text>
</comment>
<sequence length="145" mass="15541">MTGHLREVGLRATAPRRAVLEWLAEHPHATAEQVAEGARQRLGAISKQGVYDVLAACADAGLVRQIRPAGHPARFERRTGDNHHHLVCRSCGTVDDVDCVTGEAPCVTPEDHRGYEVDEAEVVLWGLCAHCRSGARSAPSPPPAG</sequence>
<evidence type="ECO:0000256" key="9">
    <source>
        <dbReference type="ARBA" id="ARBA00023125"/>
    </source>
</evidence>
<organism evidence="13 14">
    <name type="scientific">Egibacter rhizosphaerae</name>
    <dbReference type="NCBI Taxonomy" id="1670831"/>
    <lineage>
        <taxon>Bacteria</taxon>
        <taxon>Bacillati</taxon>
        <taxon>Actinomycetota</taxon>
        <taxon>Nitriliruptoria</taxon>
        <taxon>Egibacterales</taxon>
        <taxon>Egibacteraceae</taxon>
        <taxon>Egibacter</taxon>
    </lineage>
</organism>
<evidence type="ECO:0000256" key="3">
    <source>
        <dbReference type="ARBA" id="ARBA00022490"/>
    </source>
</evidence>
<evidence type="ECO:0000313" key="13">
    <source>
        <dbReference type="EMBL" id="QBI22081.1"/>
    </source>
</evidence>
<dbReference type="PANTHER" id="PTHR33202">
    <property type="entry name" value="ZINC UPTAKE REGULATION PROTEIN"/>
    <property type="match status" value="1"/>
</dbReference>
<dbReference type="Pfam" id="PF01475">
    <property type="entry name" value="FUR"/>
    <property type="match status" value="1"/>
</dbReference>
<feature type="binding site" evidence="11">
    <location>
        <position position="128"/>
    </location>
    <ligand>
        <name>Zn(2+)</name>
        <dbReference type="ChEBI" id="CHEBI:29105"/>
    </ligand>
</feature>
<name>A0A411YLN6_9ACTN</name>
<dbReference type="AlphaFoldDB" id="A0A411YLN6"/>
<keyword evidence="9" id="KW-0238">DNA-binding</keyword>
<dbReference type="Gene3D" id="3.30.1490.190">
    <property type="match status" value="1"/>
</dbReference>
<keyword evidence="10" id="KW-0804">Transcription</keyword>
<evidence type="ECO:0000256" key="5">
    <source>
        <dbReference type="ARBA" id="ARBA00022723"/>
    </source>
</evidence>
<dbReference type="PANTHER" id="PTHR33202:SF18">
    <property type="entry name" value="TRANSCRIPTIONAL REGULATOR FURA"/>
    <property type="match status" value="1"/>
</dbReference>
<dbReference type="GO" id="GO:0005737">
    <property type="term" value="C:cytoplasm"/>
    <property type="evidence" value="ECO:0007669"/>
    <property type="project" value="UniProtKB-SubCell"/>
</dbReference>
<feature type="binding site" evidence="12">
    <location>
        <position position="103"/>
    </location>
    <ligand>
        <name>Fe cation</name>
        <dbReference type="ChEBI" id="CHEBI:24875"/>
    </ligand>
</feature>
<dbReference type="CDD" id="cd07153">
    <property type="entry name" value="Fur_like"/>
    <property type="match status" value="1"/>
</dbReference>
<dbReference type="SUPFAM" id="SSF46785">
    <property type="entry name" value="Winged helix' DNA-binding domain"/>
    <property type="match status" value="1"/>
</dbReference>
<dbReference type="GO" id="GO:0000976">
    <property type="term" value="F:transcription cis-regulatory region binding"/>
    <property type="evidence" value="ECO:0007669"/>
    <property type="project" value="TreeGrafter"/>
</dbReference>
<dbReference type="EMBL" id="CP036402">
    <property type="protein sequence ID" value="QBI22081.1"/>
    <property type="molecule type" value="Genomic_DNA"/>
</dbReference>
<keyword evidence="3" id="KW-0963">Cytoplasm</keyword>